<dbReference type="AlphaFoldDB" id="A0A1B9DZQ0"/>
<feature type="signal peptide" evidence="1">
    <location>
        <begin position="1"/>
        <end position="25"/>
    </location>
</feature>
<evidence type="ECO:0008006" key="4">
    <source>
        <dbReference type="Google" id="ProtNLM"/>
    </source>
</evidence>
<dbReference type="RefSeq" id="WP_066335287.1">
    <property type="nucleotide sequence ID" value="NZ_CP017688.1"/>
</dbReference>
<name>A0A1B9DZQ0_9FLAO</name>
<evidence type="ECO:0000313" key="3">
    <source>
        <dbReference type="Proteomes" id="UP000093510"/>
    </source>
</evidence>
<accession>A0A1B9DZQ0</accession>
<protein>
    <recommendedName>
        <fullName evidence="4">Lipoprotein</fullName>
    </recommendedName>
</protein>
<dbReference type="Proteomes" id="UP000093510">
    <property type="component" value="Unassembled WGS sequence"/>
</dbReference>
<comment type="caution">
    <text evidence="2">The sequence shown here is derived from an EMBL/GenBank/DDBJ whole genome shotgun (WGS) entry which is preliminary data.</text>
</comment>
<keyword evidence="3" id="KW-1185">Reference proteome</keyword>
<organism evidence="2 3">
    <name type="scientific">Flavobacterium crassostreae</name>
    <dbReference type="NCBI Taxonomy" id="1763534"/>
    <lineage>
        <taxon>Bacteria</taxon>
        <taxon>Pseudomonadati</taxon>
        <taxon>Bacteroidota</taxon>
        <taxon>Flavobacteriia</taxon>
        <taxon>Flavobacteriales</taxon>
        <taxon>Flavobacteriaceae</taxon>
        <taxon>Flavobacterium</taxon>
    </lineage>
</organism>
<dbReference type="EMBL" id="LVEP01000035">
    <property type="protein sequence ID" value="OCB75166.1"/>
    <property type="molecule type" value="Genomic_DNA"/>
</dbReference>
<gene>
    <name evidence="2" type="ORF">LPBF_08890</name>
</gene>
<proteinExistence type="predicted"/>
<feature type="chain" id="PRO_5008624984" description="Lipoprotein" evidence="1">
    <location>
        <begin position="26"/>
        <end position="239"/>
    </location>
</feature>
<dbReference type="PROSITE" id="PS51257">
    <property type="entry name" value="PROKAR_LIPOPROTEIN"/>
    <property type="match status" value="1"/>
</dbReference>
<keyword evidence="1" id="KW-0732">Signal</keyword>
<dbReference type="STRING" id="1763534.GCA_001831475_00385"/>
<evidence type="ECO:0000256" key="1">
    <source>
        <dbReference type="SAM" id="SignalP"/>
    </source>
</evidence>
<reference evidence="2 3" key="1">
    <citation type="submission" date="2016-03" db="EMBL/GenBank/DDBJ databases">
        <authorList>
            <person name="Ploux O."/>
        </authorList>
    </citation>
    <scope>NUCLEOTIDE SEQUENCE [LARGE SCALE GENOMIC DNA]</scope>
    <source>
        <strain evidence="2 3">LPB0076</strain>
    </source>
</reference>
<dbReference type="OrthoDB" id="1350649at2"/>
<sequence>MKKIIVMFALSLLVLSCKSAGSSSALVQKIIYEKAVITYGNGDVVKGYVELVDPFYTKIKFKQTEKGNVQSLVSDDIKKIEYADKDGTEFLAERLFRYVDKGDKGIVKKEKLWLFTVYSKGMKLAVARSSSTFSYNANTGTSMGSGPSTGLYMGKDSEDGVFFVFDLSDQTSINIGMDKSVRKHCNLLFKDCPKFLAAVNAENFKKPTLINRLIELYENNNCNKPIKVAAKKKSSSKNK</sequence>
<evidence type="ECO:0000313" key="2">
    <source>
        <dbReference type="EMBL" id="OCB75166.1"/>
    </source>
</evidence>